<evidence type="ECO:0000256" key="2">
    <source>
        <dbReference type="ARBA" id="ARBA00022723"/>
    </source>
</evidence>
<proteinExistence type="predicted"/>
<evidence type="ECO:0000259" key="5">
    <source>
        <dbReference type="PROSITE" id="PS51379"/>
    </source>
</evidence>
<gene>
    <name evidence="6" type="ORF">EJA10_05620</name>
</gene>
<dbReference type="Gene3D" id="3.30.70.20">
    <property type="match status" value="2"/>
</dbReference>
<dbReference type="PANTHER" id="PTHR43687:SF1">
    <property type="entry name" value="FERREDOXIN III"/>
    <property type="match status" value="1"/>
</dbReference>
<dbReference type="PROSITE" id="PS51379">
    <property type="entry name" value="4FE4S_FER_2"/>
    <property type="match status" value="3"/>
</dbReference>
<keyword evidence="3" id="KW-0408">Iron</keyword>
<dbReference type="Pfam" id="PF00037">
    <property type="entry name" value="Fer4"/>
    <property type="match status" value="1"/>
</dbReference>
<dbReference type="GO" id="GO:0046872">
    <property type="term" value="F:metal ion binding"/>
    <property type="evidence" value="ECO:0007669"/>
    <property type="project" value="UniProtKB-KW"/>
</dbReference>
<evidence type="ECO:0000256" key="1">
    <source>
        <dbReference type="ARBA" id="ARBA00022485"/>
    </source>
</evidence>
<evidence type="ECO:0000313" key="6">
    <source>
        <dbReference type="EMBL" id="RSD27946.1"/>
    </source>
</evidence>
<dbReference type="PROSITE" id="PS00198">
    <property type="entry name" value="4FE4S_FER_1"/>
    <property type="match status" value="2"/>
</dbReference>
<dbReference type="EMBL" id="RSFW01000009">
    <property type="protein sequence ID" value="RSD27946.1"/>
    <property type="molecule type" value="Genomic_DNA"/>
</dbReference>
<protein>
    <submittedName>
        <fullName evidence="6">4Fe-4S dicluster domain-containing protein</fullName>
    </submittedName>
</protein>
<feature type="domain" description="4Fe-4S ferredoxin-type" evidence="5">
    <location>
        <begin position="209"/>
        <end position="238"/>
    </location>
</feature>
<feature type="domain" description="4Fe-4S ferredoxin-type" evidence="5">
    <location>
        <begin position="239"/>
        <end position="267"/>
    </location>
</feature>
<organism evidence="6 7">
    <name type="scientific">Mesobacillus subterraneus</name>
    <dbReference type="NCBI Taxonomy" id="285983"/>
    <lineage>
        <taxon>Bacteria</taxon>
        <taxon>Bacillati</taxon>
        <taxon>Bacillota</taxon>
        <taxon>Bacilli</taxon>
        <taxon>Bacillales</taxon>
        <taxon>Bacillaceae</taxon>
        <taxon>Mesobacillus</taxon>
    </lineage>
</organism>
<dbReference type="AlphaFoldDB" id="A0A3R9F343"/>
<accession>A0A3R9F343</accession>
<evidence type="ECO:0000313" key="7">
    <source>
        <dbReference type="Proteomes" id="UP000279911"/>
    </source>
</evidence>
<dbReference type="InterPro" id="IPR017896">
    <property type="entry name" value="4Fe4S_Fe-S-bd"/>
</dbReference>
<sequence>MNHPPEVNSMSLLTNWLESLSYELEISEFCTRNISPLSTCTACIDGCPDGAIILEEGKISIEEEKCSACGVCITVCPVQAIKGQSPARKISQNHLLLEEASPVPSLMEMLYYHKKGIRFIYQPTIQKELVQRINKVNEVLGTMVLQPIQVTQQINLSQEIQPKLSRRDFFAKLSADSKKTVLSSVTPVKWRFNESSFKASVLFKDWAFHKVRISKADCTLCEACFTICPADVFSLEENNLQIIDHLCTGCYLCVDICQTHSIQAKQRIHQAAPALYNVHQNICSKCGSRFYSWEESSSCHVCSTIEKPNFFL</sequence>
<dbReference type="Pfam" id="PF13237">
    <property type="entry name" value="Fer4_10"/>
    <property type="match status" value="1"/>
</dbReference>
<dbReference type="SUPFAM" id="SSF54862">
    <property type="entry name" value="4Fe-4S ferredoxins"/>
    <property type="match status" value="2"/>
</dbReference>
<feature type="domain" description="4Fe-4S ferredoxin-type" evidence="5">
    <location>
        <begin position="57"/>
        <end position="86"/>
    </location>
</feature>
<evidence type="ECO:0000256" key="3">
    <source>
        <dbReference type="ARBA" id="ARBA00023004"/>
    </source>
</evidence>
<evidence type="ECO:0000256" key="4">
    <source>
        <dbReference type="ARBA" id="ARBA00023014"/>
    </source>
</evidence>
<keyword evidence="2" id="KW-0479">Metal-binding</keyword>
<dbReference type="Proteomes" id="UP000279911">
    <property type="component" value="Unassembled WGS sequence"/>
</dbReference>
<keyword evidence="4" id="KW-0411">Iron-sulfur</keyword>
<dbReference type="InterPro" id="IPR017900">
    <property type="entry name" value="4Fe4S_Fe_S_CS"/>
</dbReference>
<dbReference type="OrthoDB" id="9798098at2"/>
<reference evidence="7" key="1">
    <citation type="submission" date="2018-12" db="EMBL/GenBank/DDBJ databases">
        <title>Bacillus chawlae sp. nov., Bacillus glennii sp. nov., and Bacillus saganii sp. nov. Isolated from the Vehicle Assembly Building at Kennedy Space Center where the Viking Spacecraft were Assembled.</title>
        <authorList>
            <person name="Seuylemezian A."/>
            <person name="Vaishampayan P."/>
        </authorList>
    </citation>
    <scope>NUCLEOTIDE SEQUENCE [LARGE SCALE GENOMIC DNA]</scope>
    <source>
        <strain evidence="7">DSM 13966</strain>
    </source>
</reference>
<keyword evidence="1" id="KW-0004">4Fe-4S</keyword>
<comment type="caution">
    <text evidence="6">The sequence shown here is derived from an EMBL/GenBank/DDBJ whole genome shotgun (WGS) entry which is preliminary data.</text>
</comment>
<dbReference type="InterPro" id="IPR050572">
    <property type="entry name" value="Fe-S_Ferredoxin"/>
</dbReference>
<name>A0A3R9F343_9BACI</name>
<dbReference type="GO" id="GO:0051539">
    <property type="term" value="F:4 iron, 4 sulfur cluster binding"/>
    <property type="evidence" value="ECO:0007669"/>
    <property type="project" value="UniProtKB-KW"/>
</dbReference>
<dbReference type="PANTHER" id="PTHR43687">
    <property type="entry name" value="ADENYLYLSULFATE REDUCTASE, BETA SUBUNIT"/>
    <property type="match status" value="1"/>
</dbReference>